<dbReference type="AlphaFoldDB" id="A0A4Q2TXE7"/>
<feature type="active site" description="Proton acceptor" evidence="4">
    <location>
        <position position="191"/>
    </location>
</feature>
<dbReference type="GO" id="GO:0016787">
    <property type="term" value="F:hydrolase activity"/>
    <property type="evidence" value="ECO:0007669"/>
    <property type="project" value="UniProtKB-UniRule"/>
</dbReference>
<gene>
    <name evidence="7" type="ORF">D3273_27710</name>
</gene>
<keyword evidence="5" id="KW-0812">Transmembrane</keyword>
<feature type="short sequence motif" description="GXSXG" evidence="4">
    <location>
        <begin position="45"/>
        <end position="49"/>
    </location>
</feature>
<feature type="short sequence motif" description="DGA/G" evidence="4">
    <location>
        <begin position="191"/>
        <end position="193"/>
    </location>
</feature>
<evidence type="ECO:0000313" key="7">
    <source>
        <dbReference type="EMBL" id="RYC28743.1"/>
    </source>
</evidence>
<dbReference type="RefSeq" id="WP_129230263.1">
    <property type="nucleotide sequence ID" value="NZ_QYBB01000141.1"/>
</dbReference>
<sequence length="292" mass="30510">MEIASRRALVLGGGGVAGIAWMTGLLLGLSEEGVNLRAACDTLIGTSAGSTVAAQIAGDTPLDDLFRRQVDPARQVAELTPEPHLLELVGNVLPVLFKLADPIERTRRIGDLAANTTTVPETVRREVIAARLPVHVWPNRDLKIVAVDIATGESRIFDRLSGIDMVDAVAASCAVPGMWPPVSIGDSRYMDGGIRSSDNVDLAAGCTIVIVLSPFGAEGISRSGNPGLPAQVAVLQQGGARVRIVEPDGSARKAIGHNPLSPDTRLPSAEAGRAQGRAIATDIADLINLHLL</sequence>
<feature type="transmembrane region" description="Helical" evidence="5">
    <location>
        <begin position="9"/>
        <end position="29"/>
    </location>
</feature>
<dbReference type="PROSITE" id="PS51635">
    <property type="entry name" value="PNPLA"/>
    <property type="match status" value="1"/>
</dbReference>
<feature type="domain" description="PNPLA" evidence="6">
    <location>
        <begin position="9"/>
        <end position="204"/>
    </location>
</feature>
<dbReference type="OrthoDB" id="5290098at2"/>
<dbReference type="InterPro" id="IPR016035">
    <property type="entry name" value="Acyl_Trfase/lysoPLipase"/>
</dbReference>
<evidence type="ECO:0000256" key="2">
    <source>
        <dbReference type="ARBA" id="ARBA00022963"/>
    </source>
</evidence>
<evidence type="ECO:0000256" key="4">
    <source>
        <dbReference type="PROSITE-ProRule" id="PRU01161"/>
    </source>
</evidence>
<keyword evidence="8" id="KW-1185">Reference proteome</keyword>
<evidence type="ECO:0000259" key="6">
    <source>
        <dbReference type="PROSITE" id="PS51635"/>
    </source>
</evidence>
<keyword evidence="5" id="KW-0472">Membrane</keyword>
<reference evidence="7 8" key="1">
    <citation type="submission" date="2018-12" db="EMBL/GenBank/DDBJ databases">
        <authorList>
            <person name="Grouzdev D.S."/>
            <person name="Krutkina M.S."/>
        </authorList>
    </citation>
    <scope>NUCLEOTIDE SEQUENCE [LARGE SCALE GENOMIC DNA]</scope>
    <source>
        <strain evidence="7 8">RmlP026</strain>
    </source>
</reference>
<accession>A0A4Q2TXE7</accession>
<dbReference type="InterPro" id="IPR050301">
    <property type="entry name" value="NTE"/>
</dbReference>
<evidence type="ECO:0000256" key="1">
    <source>
        <dbReference type="ARBA" id="ARBA00022801"/>
    </source>
</evidence>
<reference evidence="7 8" key="2">
    <citation type="submission" date="2019-02" db="EMBL/GenBank/DDBJ databases">
        <title>'Lichenibacterium ramalinii' gen. nov. sp. nov., 'Lichenibacterium minor' gen. nov. sp. nov.</title>
        <authorList>
            <person name="Pankratov T."/>
        </authorList>
    </citation>
    <scope>NUCLEOTIDE SEQUENCE [LARGE SCALE GENOMIC DNA]</scope>
    <source>
        <strain evidence="7 8">RmlP026</strain>
    </source>
</reference>
<keyword evidence="2 4" id="KW-0442">Lipid degradation</keyword>
<protein>
    <submittedName>
        <fullName evidence="7">Patatin-like phospholipase family protein</fullName>
    </submittedName>
</protein>
<dbReference type="Proteomes" id="UP000290759">
    <property type="component" value="Unassembled WGS sequence"/>
</dbReference>
<feature type="active site" description="Nucleophile" evidence="4">
    <location>
        <position position="47"/>
    </location>
</feature>
<dbReference type="EMBL" id="QYBB01000141">
    <property type="protein sequence ID" value="RYC28743.1"/>
    <property type="molecule type" value="Genomic_DNA"/>
</dbReference>
<dbReference type="SUPFAM" id="SSF52151">
    <property type="entry name" value="FabD/lysophospholipase-like"/>
    <property type="match status" value="1"/>
</dbReference>
<keyword evidence="5" id="KW-1133">Transmembrane helix</keyword>
<dbReference type="Gene3D" id="3.40.1090.10">
    <property type="entry name" value="Cytosolic phospholipase A2 catalytic domain"/>
    <property type="match status" value="2"/>
</dbReference>
<keyword evidence="1 4" id="KW-0378">Hydrolase</keyword>
<proteinExistence type="predicted"/>
<organism evidence="7 8">
    <name type="scientific">Lichenibacterium minor</name>
    <dbReference type="NCBI Taxonomy" id="2316528"/>
    <lineage>
        <taxon>Bacteria</taxon>
        <taxon>Pseudomonadati</taxon>
        <taxon>Pseudomonadota</taxon>
        <taxon>Alphaproteobacteria</taxon>
        <taxon>Hyphomicrobiales</taxon>
        <taxon>Lichenihabitantaceae</taxon>
        <taxon>Lichenibacterium</taxon>
    </lineage>
</organism>
<feature type="short sequence motif" description="GXGXXG" evidence="4">
    <location>
        <begin position="13"/>
        <end position="18"/>
    </location>
</feature>
<comment type="caution">
    <text evidence="7">The sequence shown here is derived from an EMBL/GenBank/DDBJ whole genome shotgun (WGS) entry which is preliminary data.</text>
</comment>
<evidence type="ECO:0000256" key="3">
    <source>
        <dbReference type="ARBA" id="ARBA00023098"/>
    </source>
</evidence>
<evidence type="ECO:0000313" key="8">
    <source>
        <dbReference type="Proteomes" id="UP000290759"/>
    </source>
</evidence>
<dbReference type="PANTHER" id="PTHR14226:SF57">
    <property type="entry name" value="BLR7027 PROTEIN"/>
    <property type="match status" value="1"/>
</dbReference>
<keyword evidence="3 4" id="KW-0443">Lipid metabolism</keyword>
<evidence type="ECO:0000256" key="5">
    <source>
        <dbReference type="SAM" id="Phobius"/>
    </source>
</evidence>
<dbReference type="PANTHER" id="PTHR14226">
    <property type="entry name" value="NEUROPATHY TARGET ESTERASE/SWISS CHEESE D.MELANOGASTER"/>
    <property type="match status" value="1"/>
</dbReference>
<dbReference type="InterPro" id="IPR002641">
    <property type="entry name" value="PNPLA_dom"/>
</dbReference>
<dbReference type="GO" id="GO:0016042">
    <property type="term" value="P:lipid catabolic process"/>
    <property type="evidence" value="ECO:0007669"/>
    <property type="project" value="UniProtKB-UniRule"/>
</dbReference>
<name>A0A4Q2TXE7_9HYPH</name>
<dbReference type="Pfam" id="PF01734">
    <property type="entry name" value="Patatin"/>
    <property type="match status" value="1"/>
</dbReference>